<feature type="transmembrane region" description="Helical" evidence="12">
    <location>
        <begin position="488"/>
        <end position="507"/>
    </location>
</feature>
<evidence type="ECO:0000256" key="2">
    <source>
        <dbReference type="ARBA" id="ARBA00006459"/>
    </source>
</evidence>
<feature type="binding site" evidence="8">
    <location>
        <position position="390"/>
    </location>
    <ligand>
        <name>Na(+)</name>
        <dbReference type="ChEBI" id="CHEBI:29101"/>
        <label>1</label>
    </ligand>
</feature>
<feature type="binding site" evidence="8">
    <location>
        <position position="52"/>
    </location>
    <ligand>
        <name>Na(+)</name>
        <dbReference type="ChEBI" id="CHEBI:29101"/>
        <label>1</label>
    </ligand>
</feature>
<proteinExistence type="inferred from homology"/>
<dbReference type="PROSITE" id="PS00610">
    <property type="entry name" value="NA_NEUROTRAN_SYMP_1"/>
    <property type="match status" value="1"/>
</dbReference>
<dbReference type="AlphaFoldDB" id="A0AAV2QCV6"/>
<dbReference type="Proteomes" id="UP001497623">
    <property type="component" value="Unassembled WGS sequence"/>
</dbReference>
<dbReference type="Pfam" id="PF00209">
    <property type="entry name" value="SNF"/>
    <property type="match status" value="1"/>
</dbReference>
<feature type="binding site" evidence="8">
    <location>
        <position position="389"/>
    </location>
    <ligand>
        <name>Na(+)</name>
        <dbReference type="ChEBI" id="CHEBI:29101"/>
        <label>1</label>
    </ligand>
</feature>
<dbReference type="GO" id="GO:0046872">
    <property type="term" value="F:metal ion binding"/>
    <property type="evidence" value="ECO:0007669"/>
    <property type="project" value="UniProtKB-KW"/>
</dbReference>
<dbReference type="InterPro" id="IPR000175">
    <property type="entry name" value="Na/ntran_symport"/>
</dbReference>
<keyword evidence="9" id="KW-1015">Disulfide bond</keyword>
<feature type="binding site" evidence="8">
    <location>
        <position position="321"/>
    </location>
    <ligand>
        <name>Na(+)</name>
        <dbReference type="ChEBI" id="CHEBI:29101"/>
        <label>1</label>
    </ligand>
</feature>
<evidence type="ECO:0000256" key="4">
    <source>
        <dbReference type="ARBA" id="ARBA00022692"/>
    </source>
</evidence>
<evidence type="ECO:0000256" key="3">
    <source>
        <dbReference type="ARBA" id="ARBA00022448"/>
    </source>
</evidence>
<dbReference type="PRINTS" id="PR00176">
    <property type="entry name" value="NANEUSMPORT"/>
</dbReference>
<comment type="similarity">
    <text evidence="2 10">Belongs to the sodium:neurotransmitter symporter (SNF) (TC 2.A.22) family.</text>
</comment>
<feature type="binding site" evidence="8">
    <location>
        <position position="45"/>
    </location>
    <ligand>
        <name>Na(+)</name>
        <dbReference type="ChEBI" id="CHEBI:29101"/>
        <label>1</label>
    </ligand>
</feature>
<dbReference type="GO" id="GO:0005886">
    <property type="term" value="C:plasma membrane"/>
    <property type="evidence" value="ECO:0007669"/>
    <property type="project" value="TreeGrafter"/>
</dbReference>
<evidence type="ECO:0000256" key="5">
    <source>
        <dbReference type="ARBA" id="ARBA00022847"/>
    </source>
</evidence>
<feature type="transmembrane region" description="Helical" evidence="12">
    <location>
        <begin position="111"/>
        <end position="138"/>
    </location>
</feature>
<feature type="binding site" evidence="8">
    <location>
        <position position="289"/>
    </location>
    <ligand>
        <name>Na(+)</name>
        <dbReference type="ChEBI" id="CHEBI:29101"/>
        <label>1</label>
    </ligand>
</feature>
<sequence>MSPREKGIDIQEPVSTKDVESSSKDENEERGNWSSKWDYFLSLAGFAIGIGNVWRFPYLCYRNGGGAFLIPYLIMLFLVGIPLFFLESALGQFSSSGCLSLYSVCPLFKGTGYASLIVTLIASTYYSVVVAYPIVFFFHSLQSELPWESCGNPWNTANCTTTQLMLEASQNNITDRANFVSASDEFFHNYILEISPSITHMDGLVWPIVGATAFVWIFCFLCIFKGVKIVGKVVWFTTTFPFVMLFILFIRGVTLPGAWTGIEFYIYPKWEKLATLKVWADAAVQIFFSLGPGFGSIITMGSYNKYRNNSLKDAILVPVLNCATSIFAGFVVFSVLGFMAHRTGTTVDKVTSAGPALAFITYPEALSLMPMAPLWSALFFAMLFFLGIDSVFVQIESMVVSITDEFPQLRPKRGWVTFFACVVMFLASLFCCTRGGMYVLQLLDWYSASQTIIIACLCEIIVFGFIYGTGRVVRDLQVMMRLQLPWPWYAAWVAITPALLLFIFINVLASNTSVSYRGQVFPDWIQGIGWCTAASSMSAIPIYMMYYIISNNRGSIYKCLKGGLCATEDWGPALEHHKKEWLKICTITKATQPTHRLMYP</sequence>
<reference evidence="13 14" key="1">
    <citation type="submission" date="2024-05" db="EMBL/GenBank/DDBJ databases">
        <authorList>
            <person name="Wallberg A."/>
        </authorList>
    </citation>
    <scope>NUCLEOTIDE SEQUENCE [LARGE SCALE GENOMIC DNA]</scope>
</reference>
<keyword evidence="8" id="KW-0479">Metal-binding</keyword>
<dbReference type="PROSITE" id="PS50267">
    <property type="entry name" value="NA_NEUROTRAN_SYMP_3"/>
    <property type="match status" value="1"/>
</dbReference>
<feature type="transmembrane region" description="Helical" evidence="12">
    <location>
        <begin position="372"/>
        <end position="393"/>
    </location>
</feature>
<evidence type="ECO:0000256" key="11">
    <source>
        <dbReference type="SAM" id="MobiDB-lite"/>
    </source>
</evidence>
<feature type="disulfide bond" evidence="9">
    <location>
        <begin position="150"/>
        <end position="159"/>
    </location>
</feature>
<evidence type="ECO:0000256" key="9">
    <source>
        <dbReference type="PIRSR" id="PIRSR600175-2"/>
    </source>
</evidence>
<comment type="subcellular location">
    <subcellularLocation>
        <location evidence="1">Membrane</location>
        <topology evidence="1">Multi-pass membrane protein</topology>
    </subcellularLocation>
</comment>
<keyword evidence="7 12" id="KW-0472">Membrane</keyword>
<feature type="transmembrane region" description="Helical" evidence="12">
    <location>
        <begin position="315"/>
        <end position="340"/>
    </location>
</feature>
<accession>A0AAV2QCV6</accession>
<comment type="caution">
    <text evidence="13">The sequence shown here is derived from an EMBL/GenBank/DDBJ whole genome shotgun (WGS) entry which is preliminary data.</text>
</comment>
<evidence type="ECO:0000256" key="6">
    <source>
        <dbReference type="ARBA" id="ARBA00022989"/>
    </source>
</evidence>
<evidence type="ECO:0000256" key="8">
    <source>
        <dbReference type="PIRSR" id="PIRSR600175-1"/>
    </source>
</evidence>
<evidence type="ECO:0000256" key="1">
    <source>
        <dbReference type="ARBA" id="ARBA00004141"/>
    </source>
</evidence>
<feature type="transmembrane region" description="Helical" evidence="12">
    <location>
        <begin position="233"/>
        <end position="262"/>
    </location>
</feature>
<feature type="transmembrane region" description="Helical" evidence="12">
    <location>
        <begin position="69"/>
        <end position="90"/>
    </location>
</feature>
<keyword evidence="5 10" id="KW-0769">Symport</keyword>
<protein>
    <recommendedName>
        <fullName evidence="10">Transporter</fullName>
    </recommendedName>
</protein>
<feature type="binding site" evidence="8">
    <location>
        <position position="47"/>
    </location>
    <ligand>
        <name>Na(+)</name>
        <dbReference type="ChEBI" id="CHEBI:29101"/>
        <label>1</label>
    </ligand>
</feature>
<feature type="transmembrane region" description="Helical" evidence="12">
    <location>
        <begin position="282"/>
        <end position="303"/>
    </location>
</feature>
<evidence type="ECO:0000256" key="7">
    <source>
        <dbReference type="ARBA" id="ARBA00023136"/>
    </source>
</evidence>
<feature type="binding site" evidence="8">
    <location>
        <position position="386"/>
    </location>
    <ligand>
        <name>Na(+)</name>
        <dbReference type="ChEBI" id="CHEBI:29101"/>
        <label>1</label>
    </ligand>
</feature>
<dbReference type="PROSITE" id="PS00754">
    <property type="entry name" value="NA_NEUROTRAN_SYMP_2"/>
    <property type="match status" value="1"/>
</dbReference>
<evidence type="ECO:0000313" key="13">
    <source>
        <dbReference type="EMBL" id="CAL4076612.1"/>
    </source>
</evidence>
<feature type="region of interest" description="Disordered" evidence="11">
    <location>
        <begin position="1"/>
        <end position="30"/>
    </location>
</feature>
<keyword evidence="4 10" id="KW-0812">Transmembrane</keyword>
<feature type="transmembrane region" description="Helical" evidence="12">
    <location>
        <begin position="445"/>
        <end position="467"/>
    </location>
</feature>
<feature type="transmembrane region" description="Helical" evidence="12">
    <location>
        <begin position="204"/>
        <end position="224"/>
    </location>
</feature>
<keyword evidence="8" id="KW-0915">Sodium</keyword>
<dbReference type="PANTHER" id="PTHR11616">
    <property type="entry name" value="SODIUM/CHLORIDE DEPENDENT TRANSPORTER"/>
    <property type="match status" value="1"/>
</dbReference>
<keyword evidence="14" id="KW-1185">Reference proteome</keyword>
<dbReference type="NCBIfam" id="NF037979">
    <property type="entry name" value="Na_transp"/>
    <property type="match status" value="1"/>
</dbReference>
<evidence type="ECO:0000256" key="10">
    <source>
        <dbReference type="RuleBase" id="RU003732"/>
    </source>
</evidence>
<dbReference type="InterPro" id="IPR037272">
    <property type="entry name" value="SNS_sf"/>
</dbReference>
<keyword evidence="3 10" id="KW-0813">Transport</keyword>
<gene>
    <name evidence="13" type="ORF">MNOR_LOCUS10196</name>
</gene>
<evidence type="ECO:0000256" key="12">
    <source>
        <dbReference type="SAM" id="Phobius"/>
    </source>
</evidence>
<dbReference type="EMBL" id="CAXKWB010005090">
    <property type="protein sequence ID" value="CAL4076612.1"/>
    <property type="molecule type" value="Genomic_DNA"/>
</dbReference>
<feature type="non-terminal residue" evidence="13">
    <location>
        <position position="600"/>
    </location>
</feature>
<feature type="transmembrane region" description="Helical" evidence="12">
    <location>
        <begin position="39"/>
        <end position="57"/>
    </location>
</feature>
<evidence type="ECO:0000313" key="14">
    <source>
        <dbReference type="Proteomes" id="UP001497623"/>
    </source>
</evidence>
<keyword evidence="6 12" id="KW-1133">Transmembrane helix</keyword>
<name>A0AAV2QCV6_MEGNR</name>
<dbReference type="GO" id="GO:0005283">
    <property type="term" value="F:amino acid:sodium symporter activity"/>
    <property type="evidence" value="ECO:0007669"/>
    <property type="project" value="TreeGrafter"/>
</dbReference>
<feature type="transmembrane region" description="Helical" evidence="12">
    <location>
        <begin position="527"/>
        <end position="549"/>
    </location>
</feature>
<dbReference type="PANTHER" id="PTHR11616:SF241">
    <property type="entry name" value="SODIUM- AND CHLORIDE-DEPENDENT GLYCINE TRANSPORTER 2"/>
    <property type="match status" value="1"/>
</dbReference>
<feature type="transmembrane region" description="Helical" evidence="12">
    <location>
        <begin position="414"/>
        <end position="439"/>
    </location>
</feature>
<dbReference type="SUPFAM" id="SSF161070">
    <property type="entry name" value="SNF-like"/>
    <property type="match status" value="1"/>
</dbReference>
<organism evidence="13 14">
    <name type="scientific">Meganyctiphanes norvegica</name>
    <name type="common">Northern krill</name>
    <name type="synonym">Thysanopoda norvegica</name>
    <dbReference type="NCBI Taxonomy" id="48144"/>
    <lineage>
        <taxon>Eukaryota</taxon>
        <taxon>Metazoa</taxon>
        <taxon>Ecdysozoa</taxon>
        <taxon>Arthropoda</taxon>
        <taxon>Crustacea</taxon>
        <taxon>Multicrustacea</taxon>
        <taxon>Malacostraca</taxon>
        <taxon>Eumalacostraca</taxon>
        <taxon>Eucarida</taxon>
        <taxon>Euphausiacea</taxon>
        <taxon>Euphausiidae</taxon>
        <taxon>Meganyctiphanes</taxon>
    </lineage>
</organism>
<dbReference type="GO" id="GO:0089718">
    <property type="term" value="P:amino acid import across plasma membrane"/>
    <property type="evidence" value="ECO:0007669"/>
    <property type="project" value="TreeGrafter"/>
</dbReference>